<dbReference type="InterPro" id="IPR016181">
    <property type="entry name" value="Acyl_CoA_acyltransferase"/>
</dbReference>
<dbReference type="Proteomes" id="UP000050554">
    <property type="component" value="Unassembled WGS sequence"/>
</dbReference>
<dbReference type="CDD" id="cd04301">
    <property type="entry name" value="NAT_SF"/>
    <property type="match status" value="1"/>
</dbReference>
<dbReference type="PATRIC" id="fig|55398.3.peg.337"/>
<keyword evidence="1 4" id="KW-0808">Transferase</keyword>
<dbReference type="AlphaFoldDB" id="A0A0P9YR82"/>
<gene>
    <name evidence="4" type="ORF">ALO47_00275</name>
</gene>
<name>A0A0P9YR82_PSESI</name>
<evidence type="ECO:0000256" key="1">
    <source>
        <dbReference type="ARBA" id="ARBA00022679"/>
    </source>
</evidence>
<protein>
    <submittedName>
        <fullName evidence="4">N-acetyltransferase GCN5</fullName>
    </submittedName>
</protein>
<dbReference type="Gene3D" id="3.40.630.30">
    <property type="match status" value="1"/>
</dbReference>
<accession>A0A0P9YR82</accession>
<dbReference type="Pfam" id="PF11814">
    <property type="entry name" value="DUF3335"/>
    <property type="match status" value="1"/>
</dbReference>
<evidence type="ECO:0000259" key="3">
    <source>
        <dbReference type="PROSITE" id="PS51186"/>
    </source>
</evidence>
<dbReference type="Pfam" id="PF00583">
    <property type="entry name" value="Acetyltransf_1"/>
    <property type="match status" value="1"/>
</dbReference>
<organism evidence="4 5">
    <name type="scientific">Pseudomonas syringae pv. ribicola</name>
    <dbReference type="NCBI Taxonomy" id="55398"/>
    <lineage>
        <taxon>Bacteria</taxon>
        <taxon>Pseudomonadati</taxon>
        <taxon>Pseudomonadota</taxon>
        <taxon>Gammaproteobacteria</taxon>
        <taxon>Pseudomonadales</taxon>
        <taxon>Pseudomonadaceae</taxon>
        <taxon>Pseudomonas</taxon>
    </lineage>
</organism>
<dbReference type="InterPro" id="IPR021770">
    <property type="entry name" value="DUF3335"/>
</dbReference>
<dbReference type="InterPro" id="IPR050680">
    <property type="entry name" value="YpeA/RimI_acetyltransf"/>
</dbReference>
<proteinExistence type="predicted"/>
<evidence type="ECO:0000313" key="4">
    <source>
        <dbReference type="EMBL" id="KPY49038.1"/>
    </source>
</evidence>
<dbReference type="GO" id="GO:0016747">
    <property type="term" value="F:acyltransferase activity, transferring groups other than amino-acyl groups"/>
    <property type="evidence" value="ECO:0007669"/>
    <property type="project" value="InterPro"/>
</dbReference>
<feature type="domain" description="N-acetyltransferase" evidence="3">
    <location>
        <begin position="5"/>
        <end position="151"/>
    </location>
</feature>
<dbReference type="SUPFAM" id="SSF55729">
    <property type="entry name" value="Acyl-CoA N-acyltransferases (Nat)"/>
    <property type="match status" value="1"/>
</dbReference>
<keyword evidence="2" id="KW-0012">Acyltransferase</keyword>
<dbReference type="EMBL" id="LJRF01000070">
    <property type="protein sequence ID" value="KPY49038.1"/>
    <property type="molecule type" value="Genomic_DNA"/>
</dbReference>
<evidence type="ECO:0000313" key="5">
    <source>
        <dbReference type="Proteomes" id="UP000050554"/>
    </source>
</evidence>
<dbReference type="Gene3D" id="3.90.70.10">
    <property type="entry name" value="Cysteine proteinases"/>
    <property type="match status" value="1"/>
</dbReference>
<dbReference type="PROSITE" id="PS51186">
    <property type="entry name" value="GNAT"/>
    <property type="match status" value="1"/>
</dbReference>
<comment type="caution">
    <text evidence="4">The sequence shown here is derived from an EMBL/GenBank/DDBJ whole genome shotgun (WGS) entry which is preliminary data.</text>
</comment>
<dbReference type="InterPro" id="IPR000182">
    <property type="entry name" value="GNAT_dom"/>
</dbReference>
<reference evidence="4 5" key="1">
    <citation type="submission" date="2015-09" db="EMBL/GenBank/DDBJ databases">
        <title>Genome announcement of multiple Pseudomonas syringae strains.</title>
        <authorList>
            <person name="Thakur S."/>
            <person name="Wang P.W."/>
            <person name="Gong Y."/>
            <person name="Weir B.S."/>
            <person name="Guttman D.S."/>
        </authorList>
    </citation>
    <scope>NUCLEOTIDE SEQUENCE [LARGE SCALE GENOMIC DNA]</scope>
    <source>
        <strain evidence="4 5">ICMP3882</strain>
    </source>
</reference>
<evidence type="ECO:0000256" key="2">
    <source>
        <dbReference type="ARBA" id="ARBA00023315"/>
    </source>
</evidence>
<dbReference type="PANTHER" id="PTHR43420">
    <property type="entry name" value="ACETYLTRANSFERASE"/>
    <property type="match status" value="1"/>
</dbReference>
<sequence length="377" mass="42424">MQMDFIFRDAVDSDVEYLLFLEDQCFEGDRLTARSFNWMIRRANACLIVAERAGQLTGYALVLFHRGTSLGRLYSLAIANAARGLGLGKQLLQHAEQRAVERDCAYLRLEVRPDNLAAIGLYERSGYRRFAQVDDYYQDHAPALRYEKRIVEHARHNGRSVPYYQQTLDFTCGPACLLMAMKALQPERLMVRAEELQIWREATTVFMTSGHGGCSPQGLALAAWRRGFAVKLLVSIAGPLFLNGVRSDTKKQVVRLVHEQFCRELDASDVQALADHALNLPRVLAEGGKPLVLISSYRLTRSKAPHWVMVTDCDADFVYLHDPDIDHSLHRQAIDCQHLPVSHADFNRMSCFGTDKLRAAVIVYPSGPGEPDCAQVS</sequence>